<dbReference type="Pfam" id="PF13279">
    <property type="entry name" value="4HBT_2"/>
    <property type="match status" value="1"/>
</dbReference>
<proteinExistence type="inferred from homology"/>
<dbReference type="SUPFAM" id="SSF54637">
    <property type="entry name" value="Thioesterase/thiol ester dehydrase-isomerase"/>
    <property type="match status" value="1"/>
</dbReference>
<dbReference type="CDD" id="cd00586">
    <property type="entry name" value="4HBT"/>
    <property type="match status" value="1"/>
</dbReference>
<keyword evidence="4" id="KW-1185">Reference proteome</keyword>
<dbReference type="InterPro" id="IPR050563">
    <property type="entry name" value="4-hydroxybenzoyl-CoA_TE"/>
</dbReference>
<name>A0ABS3TSP7_9PSED</name>
<dbReference type="PANTHER" id="PTHR31793:SF27">
    <property type="entry name" value="NOVEL THIOESTERASE SUPERFAMILY DOMAIN AND SAPOSIN A-TYPE DOMAIN CONTAINING PROTEIN (0610012H03RIK)"/>
    <property type="match status" value="1"/>
</dbReference>
<dbReference type="Proteomes" id="UP000669060">
    <property type="component" value="Unassembled WGS sequence"/>
</dbReference>
<dbReference type="EMBL" id="JAELYA010000003">
    <property type="protein sequence ID" value="MBO3275579.1"/>
    <property type="molecule type" value="Genomic_DNA"/>
</dbReference>
<evidence type="ECO:0000256" key="2">
    <source>
        <dbReference type="ARBA" id="ARBA00022801"/>
    </source>
</evidence>
<accession>A0ABS3TSP7</accession>
<dbReference type="PANTHER" id="PTHR31793">
    <property type="entry name" value="4-HYDROXYBENZOYL-COA THIOESTERASE FAMILY MEMBER"/>
    <property type="match status" value="1"/>
</dbReference>
<protein>
    <submittedName>
        <fullName evidence="3">Thioesterase family protein</fullName>
    </submittedName>
</protein>
<dbReference type="RefSeq" id="WP_208313524.1">
    <property type="nucleotide sequence ID" value="NZ_JAELYA010000003.1"/>
</dbReference>
<keyword evidence="2" id="KW-0378">Hydrolase</keyword>
<dbReference type="InterPro" id="IPR029069">
    <property type="entry name" value="HotDog_dom_sf"/>
</dbReference>
<evidence type="ECO:0000256" key="1">
    <source>
        <dbReference type="ARBA" id="ARBA00005953"/>
    </source>
</evidence>
<reference evidence="3 4" key="1">
    <citation type="submission" date="2020-12" db="EMBL/GenBank/DDBJ databases">
        <title>Pseudomonas schmalbachii sp. nov. isolated from millipede gut.</title>
        <authorList>
            <person name="Shelomi M."/>
        </authorList>
    </citation>
    <scope>NUCLEOTIDE SEQUENCE [LARGE SCALE GENOMIC DNA]</scope>
    <source>
        <strain evidence="3 4">Milli4</strain>
    </source>
</reference>
<comment type="similarity">
    <text evidence="1">Belongs to the 4-hydroxybenzoyl-CoA thioesterase family.</text>
</comment>
<evidence type="ECO:0000313" key="4">
    <source>
        <dbReference type="Proteomes" id="UP000669060"/>
    </source>
</evidence>
<comment type="caution">
    <text evidence="3">The sequence shown here is derived from an EMBL/GenBank/DDBJ whole genome shotgun (WGS) entry which is preliminary data.</text>
</comment>
<evidence type="ECO:0000313" key="3">
    <source>
        <dbReference type="EMBL" id="MBO3275579.1"/>
    </source>
</evidence>
<organism evidence="3 4">
    <name type="scientific">Pseudomonas schmalbachii</name>
    <dbReference type="NCBI Taxonomy" id="2816993"/>
    <lineage>
        <taxon>Bacteria</taxon>
        <taxon>Pseudomonadati</taxon>
        <taxon>Pseudomonadota</taxon>
        <taxon>Gammaproteobacteria</taxon>
        <taxon>Pseudomonadales</taxon>
        <taxon>Pseudomonadaceae</taxon>
        <taxon>Pseudomonas</taxon>
    </lineage>
</organism>
<gene>
    <name evidence="3" type="ORF">JFY56_10120</name>
</gene>
<sequence>MARLQLEFPEHLYCYETVLTVRTTDINGGGHLGNDTMISMISEARARYLYECHITEGVDADGIGYVATDLATTYRAEAFARDKLRFEIGMMDLNKYGGDIIFRVTRIGDDTLIAMAKSGFVFFNYRERKVVPIPENVRKALPPQANWLG</sequence>
<dbReference type="Gene3D" id="3.10.129.10">
    <property type="entry name" value="Hotdog Thioesterase"/>
    <property type="match status" value="1"/>
</dbReference>